<evidence type="ECO:0000256" key="3">
    <source>
        <dbReference type="ARBA" id="ARBA00008397"/>
    </source>
</evidence>
<dbReference type="AlphaFoldDB" id="A0A7Y9I666"/>
<keyword evidence="8" id="KW-1185">Reference proteome</keyword>
<evidence type="ECO:0000256" key="5">
    <source>
        <dbReference type="ARBA" id="ARBA00020555"/>
    </source>
</evidence>
<dbReference type="Proteomes" id="UP000569914">
    <property type="component" value="Unassembled WGS sequence"/>
</dbReference>
<comment type="similarity">
    <text evidence="3">Belongs to the metallo-dependent hydrolases superfamily. Uronate isomerase family.</text>
</comment>
<accession>A0A7Y9I666</accession>
<dbReference type="GO" id="GO:0019698">
    <property type="term" value="P:D-galacturonate catabolic process"/>
    <property type="evidence" value="ECO:0007669"/>
    <property type="project" value="TreeGrafter"/>
</dbReference>
<dbReference type="NCBIfam" id="NF002794">
    <property type="entry name" value="PRK02925.1"/>
    <property type="match status" value="1"/>
</dbReference>
<comment type="catalytic activity">
    <reaction evidence="1">
        <text>D-glucuronate = D-fructuronate</text>
        <dbReference type="Rhea" id="RHEA:13049"/>
        <dbReference type="ChEBI" id="CHEBI:58720"/>
        <dbReference type="ChEBI" id="CHEBI:59863"/>
        <dbReference type="EC" id="5.3.1.12"/>
    </reaction>
</comment>
<name>A0A7Y9I666_9ACTN</name>
<dbReference type="SUPFAM" id="SSF51556">
    <property type="entry name" value="Metallo-dependent hydrolases"/>
    <property type="match status" value="1"/>
</dbReference>
<dbReference type="RefSeq" id="WP_312878959.1">
    <property type="nucleotide sequence ID" value="NZ_JACCBU010000001.1"/>
</dbReference>
<dbReference type="Gene3D" id="1.10.2020.10">
    <property type="entry name" value="uronate isomerase, domain 2, chain A"/>
    <property type="match status" value="1"/>
</dbReference>
<dbReference type="Pfam" id="PF02614">
    <property type="entry name" value="UxaC"/>
    <property type="match status" value="1"/>
</dbReference>
<dbReference type="InterPro" id="IPR032466">
    <property type="entry name" value="Metal_Hydrolase"/>
</dbReference>
<evidence type="ECO:0000313" key="8">
    <source>
        <dbReference type="Proteomes" id="UP000569914"/>
    </source>
</evidence>
<dbReference type="EC" id="5.3.1.12" evidence="4"/>
<dbReference type="InterPro" id="IPR003766">
    <property type="entry name" value="Uronate_isomerase"/>
</dbReference>
<organism evidence="7 8">
    <name type="scientific">Microlunatus parietis</name>
    <dbReference type="NCBI Taxonomy" id="682979"/>
    <lineage>
        <taxon>Bacteria</taxon>
        <taxon>Bacillati</taxon>
        <taxon>Actinomycetota</taxon>
        <taxon>Actinomycetes</taxon>
        <taxon>Propionibacteriales</taxon>
        <taxon>Propionibacteriaceae</taxon>
        <taxon>Microlunatus</taxon>
    </lineage>
</organism>
<evidence type="ECO:0000313" key="7">
    <source>
        <dbReference type="EMBL" id="NYE71004.1"/>
    </source>
</evidence>
<comment type="caution">
    <text evidence="7">The sequence shown here is derived from an EMBL/GenBank/DDBJ whole genome shotgun (WGS) entry which is preliminary data.</text>
</comment>
<evidence type="ECO:0000256" key="2">
    <source>
        <dbReference type="ARBA" id="ARBA00004892"/>
    </source>
</evidence>
<proteinExistence type="inferred from homology"/>
<evidence type="ECO:0000256" key="4">
    <source>
        <dbReference type="ARBA" id="ARBA00012546"/>
    </source>
</evidence>
<sequence>MTETAAQILQLDPDRLFPADPTIRALARELYEPVADAPIYSPHGHVDPALLLDNAPFGDPAELLITPDHYVLRLLHATGVSLGDLGRGDAATPPDGREIWRLLCRNWYVFAGTPVRYWLESQLAEILGVTVRPSEESADRLYDELSELLQSDEFRPRTLFDRFKINVLATTDDPADDLAAHRALAADPTFTGRVLPTFRADGYLDPSVVGWPDRLARLAEAAGSGTDSYRGLIEALRARRRYFIEHGATATDNGPFDAWGTPLPDNEAERIHAAGLAGTASVEDGVAYRRNLLYQLAAMSADDGLVMQLHPGVHRSHHAPSLARYGTDAGHDLPAVGGYTEPLRRILNDFGTDANFRLVLFTVDETTFSREIAPLAGFYPSVYAGAPWWFLDTPAAIGRYRAAVTDSAGFYKTSGFIDDTRAFLSIPARHDMSRRTDAVYLAELVATHQLDLAEAHTIAQDLVTTIPKTVFRL</sequence>
<reference evidence="7 8" key="1">
    <citation type="submission" date="2020-07" db="EMBL/GenBank/DDBJ databases">
        <title>Sequencing the genomes of 1000 actinobacteria strains.</title>
        <authorList>
            <person name="Klenk H.-P."/>
        </authorList>
    </citation>
    <scope>NUCLEOTIDE SEQUENCE [LARGE SCALE GENOMIC DNA]</scope>
    <source>
        <strain evidence="7 8">DSM 22083</strain>
    </source>
</reference>
<dbReference type="PANTHER" id="PTHR30068">
    <property type="entry name" value="URONATE ISOMERASE"/>
    <property type="match status" value="1"/>
</dbReference>
<keyword evidence="6 7" id="KW-0413">Isomerase</keyword>
<dbReference type="UniPathway" id="UPA00246"/>
<comment type="pathway">
    <text evidence="2">Carbohydrate metabolism; pentose and glucuronate interconversion.</text>
</comment>
<protein>
    <recommendedName>
        <fullName evidence="5">Uronate isomerase</fullName>
        <ecNumber evidence="4">5.3.1.12</ecNumber>
    </recommendedName>
</protein>
<evidence type="ECO:0000256" key="6">
    <source>
        <dbReference type="ARBA" id="ARBA00023235"/>
    </source>
</evidence>
<dbReference type="PANTHER" id="PTHR30068:SF4">
    <property type="entry name" value="URONATE ISOMERASE"/>
    <property type="match status" value="1"/>
</dbReference>
<dbReference type="GO" id="GO:0042840">
    <property type="term" value="P:D-glucuronate catabolic process"/>
    <property type="evidence" value="ECO:0007669"/>
    <property type="project" value="TreeGrafter"/>
</dbReference>
<dbReference type="Gene3D" id="3.20.20.140">
    <property type="entry name" value="Metal-dependent hydrolases"/>
    <property type="match status" value="1"/>
</dbReference>
<evidence type="ECO:0000256" key="1">
    <source>
        <dbReference type="ARBA" id="ARBA00001165"/>
    </source>
</evidence>
<gene>
    <name evidence="7" type="ORF">BKA15_002333</name>
</gene>
<dbReference type="EMBL" id="JACCBU010000001">
    <property type="protein sequence ID" value="NYE71004.1"/>
    <property type="molecule type" value="Genomic_DNA"/>
</dbReference>
<dbReference type="GO" id="GO:0008880">
    <property type="term" value="F:glucuronate isomerase activity"/>
    <property type="evidence" value="ECO:0007669"/>
    <property type="project" value="UniProtKB-EC"/>
</dbReference>